<dbReference type="GO" id="GO:0001561">
    <property type="term" value="P:fatty acid alpha-oxidation"/>
    <property type="evidence" value="ECO:0007669"/>
    <property type="project" value="InterPro"/>
</dbReference>
<keyword evidence="1" id="KW-0223">Dioxygenase</keyword>
<protein>
    <submittedName>
        <fullName evidence="1">Phytanoyl-CoA dioxygenase family protein</fullName>
    </submittedName>
</protein>
<dbReference type="RefSeq" id="WP_267989007.1">
    <property type="nucleotide sequence ID" value="NZ_JAPJZI010000001.1"/>
</dbReference>
<dbReference type="AlphaFoldDB" id="A0A9X3UF91"/>
<gene>
    <name evidence="1" type="ORF">OQ273_03080</name>
</gene>
<dbReference type="InterPro" id="IPR008775">
    <property type="entry name" value="Phytyl_CoA_dOase-like"/>
</dbReference>
<dbReference type="PANTHER" id="PTHR21308">
    <property type="entry name" value="PHYTANOYL-COA ALPHA-HYDROXYLASE"/>
    <property type="match status" value="1"/>
</dbReference>
<dbReference type="InterPro" id="IPR047128">
    <property type="entry name" value="PhyH"/>
</dbReference>
<evidence type="ECO:0000313" key="1">
    <source>
        <dbReference type="EMBL" id="MDA5397548.1"/>
    </source>
</evidence>
<dbReference type="Proteomes" id="UP001151234">
    <property type="component" value="Unassembled WGS sequence"/>
</dbReference>
<keyword evidence="1" id="KW-0560">Oxidoreductase</keyword>
<keyword evidence="2" id="KW-1185">Reference proteome</keyword>
<accession>A0A9X3UF91</accession>
<dbReference type="SUPFAM" id="SSF51197">
    <property type="entry name" value="Clavaminate synthase-like"/>
    <property type="match status" value="1"/>
</dbReference>
<dbReference type="Gene3D" id="2.60.120.620">
    <property type="entry name" value="q2cbj1_9rhob like domain"/>
    <property type="match status" value="1"/>
</dbReference>
<dbReference type="PANTHER" id="PTHR21308:SF8">
    <property type="entry name" value="PHYTANOYL-COA DIOXYGENASE FAMILY PROTEIN (AFU_ORTHOLOGUE AFUA_2G09620)"/>
    <property type="match status" value="1"/>
</dbReference>
<dbReference type="GO" id="GO:0048244">
    <property type="term" value="F:phytanoyl-CoA dioxygenase activity"/>
    <property type="evidence" value="ECO:0007669"/>
    <property type="project" value="InterPro"/>
</dbReference>
<dbReference type="Pfam" id="PF05721">
    <property type="entry name" value="PhyH"/>
    <property type="match status" value="1"/>
</dbReference>
<dbReference type="EMBL" id="JAPJZI010000001">
    <property type="protein sequence ID" value="MDA5397548.1"/>
    <property type="molecule type" value="Genomic_DNA"/>
</dbReference>
<reference evidence="1" key="1">
    <citation type="submission" date="2022-11" db="EMBL/GenBank/DDBJ databases">
        <title>Draft genome sequence of Hoeflea poritis E7-10 and Hoeflea prorocentri PM5-8, separated from scleractinian coral Porites lutea and marine dinoflagellate.</title>
        <authorList>
            <person name="Zhang G."/>
            <person name="Wei Q."/>
            <person name="Cai L."/>
        </authorList>
    </citation>
    <scope>NUCLEOTIDE SEQUENCE</scope>
    <source>
        <strain evidence="1">PM5-8</strain>
    </source>
</reference>
<name>A0A9X3UF91_9HYPH</name>
<sequence>MNRIDSDQYPVWLNADMFGIEEFKAQQQRQTTKDDCPLATDIHANVPIYDGAALSDPQLPEATWRSIMAEWNRVMRSGAGIIAIKGAIGDIEMLDKVTDVLNRIIRQEEAAGDGPSDHFAELGANSRLWNSHEKLCQEATELFIRYNANEVLHRASEAWLGYGYQITAQTNIVRPGGKAQTAHRDFHMGIQPEEILERYPADQHQVAAHLTLQGAVAHTDMPIESGPTKLLPFSQTFVPGYISILHSEFRDYFEENYIQMPLQKGDMLFFNPSVFHAAGDNVTTDMQRFANLIQVNSAYGRPMEIVDRARICKKVFPLLLGMKGDGLLTDREIENVLAASADAYPFPINLDLDSPKGELAPPSQRAVMRRALDEHWSPAEFAADLDGQVSRRRSH</sequence>
<proteinExistence type="predicted"/>
<evidence type="ECO:0000313" key="2">
    <source>
        <dbReference type="Proteomes" id="UP001151234"/>
    </source>
</evidence>
<organism evidence="1 2">
    <name type="scientific">Hoeflea prorocentri</name>
    <dbReference type="NCBI Taxonomy" id="1922333"/>
    <lineage>
        <taxon>Bacteria</taxon>
        <taxon>Pseudomonadati</taxon>
        <taxon>Pseudomonadota</taxon>
        <taxon>Alphaproteobacteria</taxon>
        <taxon>Hyphomicrobiales</taxon>
        <taxon>Rhizobiaceae</taxon>
        <taxon>Hoeflea</taxon>
    </lineage>
</organism>
<comment type="caution">
    <text evidence="1">The sequence shown here is derived from an EMBL/GenBank/DDBJ whole genome shotgun (WGS) entry which is preliminary data.</text>
</comment>